<dbReference type="EC" id="2.7.11.1" evidence="2"/>
<dbReference type="PANTHER" id="PTHR48006">
    <property type="entry name" value="LEUCINE-RICH REPEAT-CONTAINING PROTEIN DDB_G0281931-RELATED"/>
    <property type="match status" value="1"/>
</dbReference>
<keyword evidence="12 19" id="KW-0067">ATP-binding</keyword>
<keyword evidence="5" id="KW-0433">Leucine-rich repeat</keyword>
<dbReference type="FunFam" id="2.60.120.430:FF:000004">
    <property type="entry name" value="Putative leucine-rich repeat receptor-like serine/threonine-protein kinase"/>
    <property type="match status" value="1"/>
</dbReference>
<keyword evidence="3" id="KW-0723">Serine/threonine-protein kinase</keyword>
<keyword evidence="16" id="KW-0325">Glycoprotein</keyword>
<evidence type="ECO:0000256" key="15">
    <source>
        <dbReference type="ARBA" id="ARBA00023170"/>
    </source>
</evidence>
<evidence type="ECO:0000256" key="5">
    <source>
        <dbReference type="ARBA" id="ARBA00022614"/>
    </source>
</evidence>
<dbReference type="InterPro" id="IPR008271">
    <property type="entry name" value="Ser/Thr_kinase_AS"/>
</dbReference>
<dbReference type="InterPro" id="IPR001245">
    <property type="entry name" value="Ser-Thr/Tyr_kinase_cat_dom"/>
</dbReference>
<keyword evidence="24" id="KW-1185">Reference proteome</keyword>
<feature type="region of interest" description="Disordered" evidence="20">
    <location>
        <begin position="581"/>
        <end position="602"/>
    </location>
</feature>
<dbReference type="Pfam" id="PF07714">
    <property type="entry name" value="PK_Tyr_Ser-Thr"/>
    <property type="match status" value="1"/>
</dbReference>
<evidence type="ECO:0000256" key="11">
    <source>
        <dbReference type="ARBA" id="ARBA00022777"/>
    </source>
</evidence>
<dbReference type="PROSITE" id="PS50011">
    <property type="entry name" value="PROTEIN_KINASE_DOM"/>
    <property type="match status" value="1"/>
</dbReference>
<reference evidence="23" key="2">
    <citation type="submission" date="2021-03" db="UniProtKB">
        <authorList>
            <consortium name="EnsemblPlants"/>
        </authorList>
    </citation>
    <scope>IDENTIFICATION</scope>
</reference>
<evidence type="ECO:0000256" key="2">
    <source>
        <dbReference type="ARBA" id="ARBA00012513"/>
    </source>
</evidence>
<evidence type="ECO:0000256" key="4">
    <source>
        <dbReference type="ARBA" id="ARBA00022553"/>
    </source>
</evidence>
<dbReference type="FunFam" id="1.10.510.10:FF:000044">
    <property type="entry name" value="Putative LRR receptor-like serine/threonine-protein kinase"/>
    <property type="match status" value="1"/>
</dbReference>
<evidence type="ECO:0000256" key="17">
    <source>
        <dbReference type="ARBA" id="ARBA00047899"/>
    </source>
</evidence>
<comment type="catalytic activity">
    <reaction evidence="17">
        <text>L-threonyl-[protein] + ATP = O-phospho-L-threonyl-[protein] + ADP + H(+)</text>
        <dbReference type="Rhea" id="RHEA:46608"/>
        <dbReference type="Rhea" id="RHEA-COMP:11060"/>
        <dbReference type="Rhea" id="RHEA-COMP:11605"/>
        <dbReference type="ChEBI" id="CHEBI:15378"/>
        <dbReference type="ChEBI" id="CHEBI:30013"/>
        <dbReference type="ChEBI" id="CHEBI:30616"/>
        <dbReference type="ChEBI" id="CHEBI:61977"/>
        <dbReference type="ChEBI" id="CHEBI:456216"/>
        <dbReference type="EC" id="2.7.11.1"/>
    </reaction>
</comment>
<evidence type="ECO:0000256" key="9">
    <source>
        <dbReference type="ARBA" id="ARBA00022737"/>
    </source>
</evidence>
<dbReference type="AlphaFoldDB" id="A0A803QGZ2"/>
<dbReference type="Gene3D" id="2.60.120.430">
    <property type="entry name" value="Galactose-binding lectin"/>
    <property type="match status" value="1"/>
</dbReference>
<evidence type="ECO:0000256" key="8">
    <source>
        <dbReference type="ARBA" id="ARBA00022729"/>
    </source>
</evidence>
<keyword evidence="13 21" id="KW-1133">Transmembrane helix</keyword>
<reference evidence="23" key="1">
    <citation type="submission" date="2018-11" db="EMBL/GenBank/DDBJ databases">
        <authorList>
            <person name="Grassa J C."/>
        </authorList>
    </citation>
    <scope>NUCLEOTIDE SEQUENCE [LARGE SCALE GENOMIC DNA]</scope>
</reference>
<dbReference type="PROSITE" id="PS00108">
    <property type="entry name" value="PROTEIN_KINASE_ST"/>
    <property type="match status" value="1"/>
</dbReference>
<dbReference type="CDD" id="cd14066">
    <property type="entry name" value="STKc_IRAK"/>
    <property type="match status" value="1"/>
</dbReference>
<comment type="catalytic activity">
    <reaction evidence="18">
        <text>L-seryl-[protein] + ATP = O-phospho-L-seryl-[protein] + ADP + H(+)</text>
        <dbReference type="Rhea" id="RHEA:17989"/>
        <dbReference type="Rhea" id="RHEA-COMP:9863"/>
        <dbReference type="Rhea" id="RHEA-COMP:11604"/>
        <dbReference type="ChEBI" id="CHEBI:15378"/>
        <dbReference type="ChEBI" id="CHEBI:29999"/>
        <dbReference type="ChEBI" id="CHEBI:30616"/>
        <dbReference type="ChEBI" id="CHEBI:83421"/>
        <dbReference type="ChEBI" id="CHEBI:456216"/>
        <dbReference type="EC" id="2.7.11.1"/>
    </reaction>
</comment>
<evidence type="ECO:0000256" key="20">
    <source>
        <dbReference type="SAM" id="MobiDB-lite"/>
    </source>
</evidence>
<evidence type="ECO:0000313" key="23">
    <source>
        <dbReference type="EnsemblPlants" id="cds.evm.model.09.663"/>
    </source>
</evidence>
<dbReference type="EMBL" id="UZAU01000728">
    <property type="status" value="NOT_ANNOTATED_CDS"/>
    <property type="molecule type" value="Genomic_DNA"/>
</dbReference>
<evidence type="ECO:0000256" key="21">
    <source>
        <dbReference type="SAM" id="Phobius"/>
    </source>
</evidence>
<feature type="domain" description="Protein kinase" evidence="22">
    <location>
        <begin position="269"/>
        <end position="544"/>
    </location>
</feature>
<name>A0A803QGZ2_CANSA</name>
<evidence type="ECO:0000256" key="18">
    <source>
        <dbReference type="ARBA" id="ARBA00048679"/>
    </source>
</evidence>
<dbReference type="SUPFAM" id="SSF56112">
    <property type="entry name" value="Protein kinase-like (PK-like)"/>
    <property type="match status" value="1"/>
</dbReference>
<evidence type="ECO:0000256" key="7">
    <source>
        <dbReference type="ARBA" id="ARBA00022692"/>
    </source>
</evidence>
<dbReference type="SMART" id="SM00220">
    <property type="entry name" value="S_TKc"/>
    <property type="match status" value="1"/>
</dbReference>
<dbReference type="EnsemblPlants" id="evm.model.09.663">
    <property type="protein sequence ID" value="cds.evm.model.09.663"/>
    <property type="gene ID" value="evm.TU.09.663"/>
</dbReference>
<dbReference type="FunFam" id="3.30.200.20:FF:000217">
    <property type="entry name" value="probable LRR receptor-like serine/threonine-protein kinase At1g53430"/>
    <property type="match status" value="1"/>
</dbReference>
<evidence type="ECO:0000256" key="10">
    <source>
        <dbReference type="ARBA" id="ARBA00022741"/>
    </source>
</evidence>
<evidence type="ECO:0000256" key="19">
    <source>
        <dbReference type="PROSITE-ProRule" id="PRU10141"/>
    </source>
</evidence>
<keyword evidence="14 21" id="KW-0472">Membrane</keyword>
<evidence type="ECO:0000256" key="13">
    <source>
        <dbReference type="ARBA" id="ARBA00022989"/>
    </source>
</evidence>
<evidence type="ECO:0000313" key="24">
    <source>
        <dbReference type="Proteomes" id="UP000596661"/>
    </source>
</evidence>
<dbReference type="OMA" id="QRLNIDW"/>
<dbReference type="GO" id="GO:0004674">
    <property type="term" value="F:protein serine/threonine kinase activity"/>
    <property type="evidence" value="ECO:0007669"/>
    <property type="project" value="UniProtKB-KW"/>
</dbReference>
<evidence type="ECO:0000256" key="16">
    <source>
        <dbReference type="ARBA" id="ARBA00023180"/>
    </source>
</evidence>
<dbReference type="InterPro" id="IPR051824">
    <property type="entry name" value="LRR_Rcpt-Like_S/T_Kinase"/>
</dbReference>
<feature type="transmembrane region" description="Helical" evidence="21">
    <location>
        <begin position="209"/>
        <end position="232"/>
    </location>
</feature>
<dbReference type="Proteomes" id="UP000596661">
    <property type="component" value="Chromosome 9"/>
</dbReference>
<protein>
    <recommendedName>
        <fullName evidence="2">non-specific serine/threonine protein kinase</fullName>
        <ecNumber evidence="2">2.7.11.1</ecNumber>
    </recommendedName>
</protein>
<evidence type="ECO:0000256" key="12">
    <source>
        <dbReference type="ARBA" id="ARBA00022840"/>
    </source>
</evidence>
<dbReference type="GO" id="GO:0016020">
    <property type="term" value="C:membrane"/>
    <property type="evidence" value="ECO:0007669"/>
    <property type="project" value="UniProtKB-SubCell"/>
</dbReference>
<proteinExistence type="predicted"/>
<keyword evidence="8" id="KW-0732">Signal</keyword>
<dbReference type="InterPro" id="IPR017441">
    <property type="entry name" value="Protein_kinase_ATP_BS"/>
</dbReference>
<dbReference type="Pfam" id="PF11721">
    <property type="entry name" value="Malectin"/>
    <property type="match status" value="1"/>
</dbReference>
<dbReference type="InterPro" id="IPR000719">
    <property type="entry name" value="Prot_kinase_dom"/>
</dbReference>
<dbReference type="InterPro" id="IPR021720">
    <property type="entry name" value="Malectin_dom"/>
</dbReference>
<keyword evidence="7 21" id="KW-0812">Transmembrane</keyword>
<accession>A0A803QGZ2</accession>
<feature type="binding site" evidence="19">
    <location>
        <position position="297"/>
    </location>
    <ligand>
        <name>ATP</name>
        <dbReference type="ChEBI" id="CHEBI:30616"/>
    </ligand>
</feature>
<keyword evidence="11" id="KW-0418">Kinase</keyword>
<evidence type="ECO:0000256" key="3">
    <source>
        <dbReference type="ARBA" id="ARBA00022527"/>
    </source>
</evidence>
<keyword evidence="6" id="KW-0808">Transferase</keyword>
<evidence type="ECO:0000256" key="6">
    <source>
        <dbReference type="ARBA" id="ARBA00022679"/>
    </source>
</evidence>
<dbReference type="PANTHER" id="PTHR48006:SF66">
    <property type="entry name" value="PROTEIN KINASE DOMAIN-CONTAINING PROTEIN"/>
    <property type="match status" value="1"/>
</dbReference>
<feature type="compositionally biased region" description="Polar residues" evidence="20">
    <location>
        <begin position="581"/>
        <end position="601"/>
    </location>
</feature>
<evidence type="ECO:0000256" key="1">
    <source>
        <dbReference type="ARBA" id="ARBA00004479"/>
    </source>
</evidence>
<sequence>MTDQSSLHINCGGPQVTVKNVNGSLTYEGDEFDGYNSAVSKSITKTWGFSSIGDAMDDNDKINNHVVHDDNNLFKDSGDLYITARKSPLSLTYFGCLQNGMYTVKLHFAELELDNVIGRRIFDIYIQGKKMLVDFNIHEEAKRSGSKVVVQEYFNVNVTDNIMEIRFYWAGKGTTCVPKRGYYGILVSAISVCPSSKSHCEEPNSPNRISIVVGISISVFCLILLIIGIITWKRYQNNKHAKETSKLSGMELITGSFTLRQLRAATDDFHSDNILGKGGFGSVYKGHLSDGTVIAVKQLSSKSRQGNREFITEIGMISGLQHPNLVKLYGCCIEGNQLLLVYEYMENNNLGHALFGKSGLKLDWSTRFNICVGIAKGLLFLHEGSPLKIVHRDIKATNVLLDRDLNAKISDFGLAKLHEEDDSHISTRIAGTIGYMAPEYALWGYLTEKADVYSFGVVALEIVSGKSNTNYKPENECVCLLDYAFALQRKEDLLVLIDPNLESNFNKEEAERVLKLALLCTNASPTLRPTMSEVVGMLEEQTAITNVVSDPDIFRVDLESDLRFKSLKNYYQQVQRKNSSEIQGSSSFNQRFSEPSTSSSAHDLYQVNPASLSLHDLYEINPDSMNNSDISSLVSGHSSSAWH</sequence>
<dbReference type="GO" id="GO:0005524">
    <property type="term" value="F:ATP binding"/>
    <property type="evidence" value="ECO:0007669"/>
    <property type="project" value="UniProtKB-UniRule"/>
</dbReference>
<keyword evidence="4" id="KW-0597">Phosphoprotein</keyword>
<dbReference type="Gene3D" id="3.30.200.20">
    <property type="entry name" value="Phosphorylase Kinase, domain 1"/>
    <property type="match status" value="1"/>
</dbReference>
<dbReference type="PROSITE" id="PS00107">
    <property type="entry name" value="PROTEIN_KINASE_ATP"/>
    <property type="match status" value="1"/>
</dbReference>
<organism evidence="23 24">
    <name type="scientific">Cannabis sativa</name>
    <name type="common">Hemp</name>
    <name type="synonym">Marijuana</name>
    <dbReference type="NCBI Taxonomy" id="3483"/>
    <lineage>
        <taxon>Eukaryota</taxon>
        <taxon>Viridiplantae</taxon>
        <taxon>Streptophyta</taxon>
        <taxon>Embryophyta</taxon>
        <taxon>Tracheophyta</taxon>
        <taxon>Spermatophyta</taxon>
        <taxon>Magnoliopsida</taxon>
        <taxon>eudicotyledons</taxon>
        <taxon>Gunneridae</taxon>
        <taxon>Pentapetalae</taxon>
        <taxon>rosids</taxon>
        <taxon>fabids</taxon>
        <taxon>Rosales</taxon>
        <taxon>Cannabaceae</taxon>
        <taxon>Cannabis</taxon>
    </lineage>
</organism>
<keyword evidence="15" id="KW-0675">Receptor</keyword>
<evidence type="ECO:0000256" key="14">
    <source>
        <dbReference type="ARBA" id="ARBA00023136"/>
    </source>
</evidence>
<keyword evidence="10 19" id="KW-0547">Nucleotide-binding</keyword>
<dbReference type="InterPro" id="IPR011009">
    <property type="entry name" value="Kinase-like_dom_sf"/>
</dbReference>
<evidence type="ECO:0000259" key="22">
    <source>
        <dbReference type="PROSITE" id="PS50011"/>
    </source>
</evidence>
<dbReference type="Gramene" id="evm.model.09.663">
    <property type="protein sequence ID" value="cds.evm.model.09.663"/>
    <property type="gene ID" value="evm.TU.09.663"/>
</dbReference>
<keyword evidence="9" id="KW-0677">Repeat</keyword>
<dbReference type="Gene3D" id="1.10.510.10">
    <property type="entry name" value="Transferase(Phosphotransferase) domain 1"/>
    <property type="match status" value="1"/>
</dbReference>
<comment type="subcellular location">
    <subcellularLocation>
        <location evidence="1">Membrane</location>
        <topology evidence="1">Single-pass type I membrane protein</topology>
    </subcellularLocation>
</comment>